<protein>
    <submittedName>
        <fullName evidence="2">Uncharacterized protein</fullName>
    </submittedName>
</protein>
<feature type="chain" id="PRO_5047251943" evidence="1">
    <location>
        <begin position="23"/>
        <end position="169"/>
    </location>
</feature>
<sequence length="169" mass="18852">MRFVHLALSATIAFALASPAHSAPKPEESWGRAGVDFETYRADSVECAELAYYADVSDTEQAKVFVTGTRRLETADRTSSDYLAQANAYAQINHSVRAPERIEELRKALQSIVDRCLIERGYVKFRLTEAQREHLGMLRSGSDERHHYLHSLASNSATLKSQAVHNGKS</sequence>
<comment type="caution">
    <text evidence="2">The sequence shown here is derived from an EMBL/GenBank/DDBJ whole genome shotgun (WGS) entry which is preliminary data.</text>
</comment>
<dbReference type="EMBL" id="JAHFVK010000001">
    <property type="protein sequence ID" value="MBT2133113.1"/>
    <property type="molecule type" value="Genomic_DNA"/>
</dbReference>
<dbReference type="RefSeq" id="WP_214534395.1">
    <property type="nucleotide sequence ID" value="NZ_JAHFVK010000001.1"/>
</dbReference>
<gene>
    <name evidence="2" type="ORF">KK137_02095</name>
</gene>
<proteinExistence type="predicted"/>
<organism evidence="2 3">
    <name type="scientific">Croceibacterium selenioxidans</name>
    <dbReference type="NCBI Taxonomy" id="2838833"/>
    <lineage>
        <taxon>Bacteria</taxon>
        <taxon>Pseudomonadati</taxon>
        <taxon>Pseudomonadota</taxon>
        <taxon>Alphaproteobacteria</taxon>
        <taxon>Sphingomonadales</taxon>
        <taxon>Erythrobacteraceae</taxon>
        <taxon>Croceibacterium</taxon>
    </lineage>
</organism>
<keyword evidence="3" id="KW-1185">Reference proteome</keyword>
<evidence type="ECO:0000313" key="3">
    <source>
        <dbReference type="Proteomes" id="UP000811255"/>
    </source>
</evidence>
<feature type="signal peptide" evidence="1">
    <location>
        <begin position="1"/>
        <end position="22"/>
    </location>
</feature>
<dbReference type="Proteomes" id="UP000811255">
    <property type="component" value="Unassembled WGS sequence"/>
</dbReference>
<keyword evidence="1" id="KW-0732">Signal</keyword>
<accession>A0ABS5W017</accession>
<evidence type="ECO:0000256" key="1">
    <source>
        <dbReference type="SAM" id="SignalP"/>
    </source>
</evidence>
<reference evidence="2 3" key="1">
    <citation type="submission" date="2021-05" db="EMBL/GenBank/DDBJ databases">
        <title>Croceibacterium sp. LX-88 genome sequence.</title>
        <authorList>
            <person name="Luo X."/>
        </authorList>
    </citation>
    <scope>NUCLEOTIDE SEQUENCE [LARGE SCALE GENOMIC DNA]</scope>
    <source>
        <strain evidence="2 3">LX-88</strain>
    </source>
</reference>
<evidence type="ECO:0000313" key="2">
    <source>
        <dbReference type="EMBL" id="MBT2133113.1"/>
    </source>
</evidence>
<name>A0ABS5W017_9SPHN</name>